<gene>
    <name evidence="1" type="ORF">J27TS8_18080</name>
</gene>
<protein>
    <recommendedName>
        <fullName evidence="3">Pentapeptide repeat-containing protein</fullName>
    </recommendedName>
</protein>
<reference evidence="1" key="1">
    <citation type="submission" date="2021-03" db="EMBL/GenBank/DDBJ databases">
        <title>Antimicrobial resistance genes in bacteria isolated from Japanese honey, and their potential for conferring macrolide and lincosamide resistance in the American foulbrood pathogen Paenibacillus larvae.</title>
        <authorList>
            <person name="Okamoto M."/>
            <person name="Kumagai M."/>
            <person name="Kanamori H."/>
            <person name="Takamatsu D."/>
        </authorList>
    </citation>
    <scope>NUCLEOTIDE SEQUENCE</scope>
    <source>
        <strain evidence="1">J27TS8</strain>
    </source>
</reference>
<dbReference type="InterPro" id="IPR001646">
    <property type="entry name" value="5peptide_repeat"/>
</dbReference>
<dbReference type="Gene3D" id="2.160.20.80">
    <property type="entry name" value="E3 ubiquitin-protein ligase SopA"/>
    <property type="match status" value="1"/>
</dbReference>
<evidence type="ECO:0000313" key="1">
    <source>
        <dbReference type="EMBL" id="GIN61815.1"/>
    </source>
</evidence>
<dbReference type="SUPFAM" id="SSF141571">
    <property type="entry name" value="Pentapeptide repeat-like"/>
    <property type="match status" value="1"/>
</dbReference>
<accession>A0A919WGZ5</accession>
<name>A0A919WGZ5_9BACI</name>
<dbReference type="EMBL" id="BORC01000002">
    <property type="protein sequence ID" value="GIN61815.1"/>
    <property type="molecule type" value="Genomic_DNA"/>
</dbReference>
<keyword evidence="2" id="KW-1185">Reference proteome</keyword>
<evidence type="ECO:0008006" key="3">
    <source>
        <dbReference type="Google" id="ProtNLM"/>
    </source>
</evidence>
<organism evidence="1 2">
    <name type="scientific">Robertmurraya siralis</name>
    <dbReference type="NCBI Taxonomy" id="77777"/>
    <lineage>
        <taxon>Bacteria</taxon>
        <taxon>Bacillati</taxon>
        <taxon>Bacillota</taxon>
        <taxon>Bacilli</taxon>
        <taxon>Bacillales</taxon>
        <taxon>Bacillaceae</taxon>
        <taxon>Robertmurraya</taxon>
    </lineage>
</organism>
<dbReference type="AlphaFoldDB" id="A0A919WGZ5"/>
<proteinExistence type="predicted"/>
<comment type="caution">
    <text evidence="1">The sequence shown here is derived from an EMBL/GenBank/DDBJ whole genome shotgun (WGS) entry which is preliminary data.</text>
</comment>
<dbReference type="Proteomes" id="UP000682111">
    <property type="component" value="Unassembled WGS sequence"/>
</dbReference>
<sequence>MEFHECQLEGANFSETSLKGVDISTSTFEQLIIDMKDMRGCKVSTYQALQFASLLGLIIKD</sequence>
<evidence type="ECO:0000313" key="2">
    <source>
        <dbReference type="Proteomes" id="UP000682111"/>
    </source>
</evidence>
<dbReference type="Pfam" id="PF00805">
    <property type="entry name" value="Pentapeptide"/>
    <property type="match status" value="1"/>
</dbReference>